<dbReference type="EMBL" id="OZ035824">
    <property type="protein sequence ID" value="CAL1593676.1"/>
    <property type="molecule type" value="Genomic_DNA"/>
</dbReference>
<sequence length="520" mass="58671">MAATPINGLGGRKRRDDLWTYFQYNPSERKTECIVLGDDGKCGHKLGRKNTTNLKRHLKAHHADIFSKIPLTRTPIQKPGCPNNDRTQTSIETAFAAGSKYKSNSVEQSVKEQALALWIGRTAFKSNEPDEPTSSEDESIETSDPEDTEVAVREHQRFGAIDTSRTPCVVHTLQLVVNMIQKDTSVNRLLSKVRGLVKLFRKSSVATERLLQLCQLTLVKDCPTRWSSTYQMISRLLQIKDLVVQVADGMSWDHLLSSEWHKLSTLRDLLVPFAEHTQLLQSDTQSLSLVVPALLDLQGHLSEFPQAQGSSFKDLASLAIKMKANLDKRFSCFLDHTDSKFSPLAAAACFLDPTVAPEALLENDDEQIEALVRRAEDYIAQLVPQVVREEEAEDDEPEEGEESKEEQPHNKRPRFRFLSKPSRPSKSTLSKPCVKEEIKKFKEQLSQPTNQETALEFWDAQGDYVYLSLKPIALDLLAMPASQAFAERVFSITGDLSRGRRNRARVILERSAFLKLNRAQ</sequence>
<accession>A0AAV2KXC2</accession>
<dbReference type="GO" id="GO:0046983">
    <property type="term" value="F:protein dimerization activity"/>
    <property type="evidence" value="ECO:0007669"/>
    <property type="project" value="InterPro"/>
</dbReference>
<dbReference type="InterPro" id="IPR008906">
    <property type="entry name" value="HATC_C_dom"/>
</dbReference>
<feature type="domain" description="HAT C-terminal dimerisation" evidence="2">
    <location>
        <begin position="445"/>
        <end position="503"/>
    </location>
</feature>
<organism evidence="3 4">
    <name type="scientific">Knipowitschia caucasica</name>
    <name type="common">Caucasian dwarf goby</name>
    <name type="synonym">Pomatoschistus caucasicus</name>
    <dbReference type="NCBI Taxonomy" id="637954"/>
    <lineage>
        <taxon>Eukaryota</taxon>
        <taxon>Metazoa</taxon>
        <taxon>Chordata</taxon>
        <taxon>Craniata</taxon>
        <taxon>Vertebrata</taxon>
        <taxon>Euteleostomi</taxon>
        <taxon>Actinopterygii</taxon>
        <taxon>Neopterygii</taxon>
        <taxon>Teleostei</taxon>
        <taxon>Neoteleostei</taxon>
        <taxon>Acanthomorphata</taxon>
        <taxon>Gobiaria</taxon>
        <taxon>Gobiiformes</taxon>
        <taxon>Gobioidei</taxon>
        <taxon>Gobiidae</taxon>
        <taxon>Gobiinae</taxon>
        <taxon>Knipowitschia</taxon>
    </lineage>
</organism>
<gene>
    <name evidence="3" type="ORF">KC01_LOCUS22730</name>
</gene>
<feature type="compositionally biased region" description="Acidic residues" evidence="1">
    <location>
        <begin position="390"/>
        <end position="404"/>
    </location>
</feature>
<dbReference type="Pfam" id="PF05699">
    <property type="entry name" value="Dimer_Tnp_hAT"/>
    <property type="match status" value="1"/>
</dbReference>
<evidence type="ECO:0000313" key="3">
    <source>
        <dbReference type="EMBL" id="CAL1593676.1"/>
    </source>
</evidence>
<dbReference type="AlphaFoldDB" id="A0AAV2KXC2"/>
<dbReference type="PANTHER" id="PTHR46481">
    <property type="entry name" value="ZINC FINGER BED DOMAIN-CONTAINING PROTEIN 4"/>
    <property type="match status" value="1"/>
</dbReference>
<reference evidence="3 4" key="1">
    <citation type="submission" date="2024-04" db="EMBL/GenBank/DDBJ databases">
        <authorList>
            <person name="Waldvogel A.-M."/>
            <person name="Schoenle A."/>
        </authorList>
    </citation>
    <scope>NUCLEOTIDE SEQUENCE [LARGE SCALE GENOMIC DNA]</scope>
</reference>
<evidence type="ECO:0000256" key="1">
    <source>
        <dbReference type="SAM" id="MobiDB-lite"/>
    </source>
</evidence>
<dbReference type="SUPFAM" id="SSF53098">
    <property type="entry name" value="Ribonuclease H-like"/>
    <property type="match status" value="1"/>
</dbReference>
<dbReference type="InterPro" id="IPR012337">
    <property type="entry name" value="RNaseH-like_sf"/>
</dbReference>
<proteinExistence type="predicted"/>
<dbReference type="PANTHER" id="PTHR46481:SF4">
    <property type="entry name" value="ZINC FINGER BED DOMAIN-CONTAINING PROTEIN 4"/>
    <property type="match status" value="1"/>
</dbReference>
<evidence type="ECO:0000313" key="4">
    <source>
        <dbReference type="Proteomes" id="UP001497482"/>
    </source>
</evidence>
<keyword evidence="4" id="KW-1185">Reference proteome</keyword>
<feature type="region of interest" description="Disordered" evidence="1">
    <location>
        <begin position="385"/>
        <end position="431"/>
    </location>
</feature>
<protein>
    <recommendedName>
        <fullName evidence="2">HAT C-terminal dimerisation domain-containing protein</fullName>
    </recommendedName>
</protein>
<dbReference type="InterPro" id="IPR052035">
    <property type="entry name" value="ZnF_BED_domain_contain"/>
</dbReference>
<dbReference type="Proteomes" id="UP001497482">
    <property type="component" value="Chromosome 2"/>
</dbReference>
<evidence type="ECO:0000259" key="2">
    <source>
        <dbReference type="Pfam" id="PF05699"/>
    </source>
</evidence>
<feature type="compositionally biased region" description="Acidic residues" evidence="1">
    <location>
        <begin position="129"/>
        <end position="149"/>
    </location>
</feature>
<name>A0AAV2KXC2_KNICA</name>
<feature type="region of interest" description="Disordered" evidence="1">
    <location>
        <begin position="125"/>
        <end position="149"/>
    </location>
</feature>